<evidence type="ECO:0000313" key="1">
    <source>
        <dbReference type="EMBL" id="JAH53004.1"/>
    </source>
</evidence>
<dbReference type="AlphaFoldDB" id="A0A0E9TH45"/>
<protein>
    <submittedName>
        <fullName evidence="1">Uncharacterized protein</fullName>
    </submittedName>
</protein>
<accession>A0A0E9TH45</accession>
<dbReference type="EMBL" id="GBXM01055573">
    <property type="protein sequence ID" value="JAH53004.1"/>
    <property type="molecule type" value="Transcribed_RNA"/>
</dbReference>
<sequence>MFPFPDRFSRCLSLIPNCCLLAIWQNARHSRAHDKARTTDAMSFNLQVQGLHIKCN</sequence>
<organism evidence="1">
    <name type="scientific">Anguilla anguilla</name>
    <name type="common">European freshwater eel</name>
    <name type="synonym">Muraena anguilla</name>
    <dbReference type="NCBI Taxonomy" id="7936"/>
    <lineage>
        <taxon>Eukaryota</taxon>
        <taxon>Metazoa</taxon>
        <taxon>Chordata</taxon>
        <taxon>Craniata</taxon>
        <taxon>Vertebrata</taxon>
        <taxon>Euteleostomi</taxon>
        <taxon>Actinopterygii</taxon>
        <taxon>Neopterygii</taxon>
        <taxon>Teleostei</taxon>
        <taxon>Anguilliformes</taxon>
        <taxon>Anguillidae</taxon>
        <taxon>Anguilla</taxon>
    </lineage>
</organism>
<reference evidence="1" key="2">
    <citation type="journal article" date="2015" name="Fish Shellfish Immunol.">
        <title>Early steps in the European eel (Anguilla anguilla)-Vibrio vulnificus interaction in the gills: Role of the RtxA13 toxin.</title>
        <authorList>
            <person name="Callol A."/>
            <person name="Pajuelo D."/>
            <person name="Ebbesson L."/>
            <person name="Teles M."/>
            <person name="MacKenzie S."/>
            <person name="Amaro C."/>
        </authorList>
    </citation>
    <scope>NUCLEOTIDE SEQUENCE</scope>
</reference>
<proteinExistence type="predicted"/>
<reference evidence="1" key="1">
    <citation type="submission" date="2014-11" db="EMBL/GenBank/DDBJ databases">
        <authorList>
            <person name="Amaro Gonzalez C."/>
        </authorList>
    </citation>
    <scope>NUCLEOTIDE SEQUENCE</scope>
</reference>
<name>A0A0E9TH45_ANGAN</name>